<dbReference type="Proteomes" id="UP000286246">
    <property type="component" value="Unassembled WGS sequence"/>
</dbReference>
<dbReference type="RefSeq" id="WP_120257523.1">
    <property type="nucleotide sequence ID" value="NZ_RAPY01000001.1"/>
</dbReference>
<dbReference type="InterPro" id="IPR036163">
    <property type="entry name" value="HMA_dom_sf"/>
</dbReference>
<sequence length="81" mass="8976">MKNVELSIPDMQSTHCQTRVNAVVNEFEDVKIERLEAGRLTVSIDRNEIEDELVSAITRAGYNVKPERSEKSSSCSTGCCG</sequence>
<dbReference type="EMBL" id="RAPY01000001">
    <property type="protein sequence ID" value="RKE55774.1"/>
    <property type="molecule type" value="Genomic_DNA"/>
</dbReference>
<comment type="caution">
    <text evidence="1">The sequence shown here is derived from an EMBL/GenBank/DDBJ whole genome shotgun (WGS) entry which is preliminary data.</text>
</comment>
<dbReference type="SUPFAM" id="SSF55008">
    <property type="entry name" value="HMA, heavy metal-associated domain"/>
    <property type="match status" value="1"/>
</dbReference>
<reference evidence="1 2" key="1">
    <citation type="submission" date="2018-09" db="EMBL/GenBank/DDBJ databases">
        <title>Genomic Encyclopedia of Type Strains, Phase III (KMG-III): the genomes of soil and plant-associated and newly described type strains.</title>
        <authorList>
            <person name="Whitman W."/>
        </authorList>
    </citation>
    <scope>NUCLEOTIDE SEQUENCE [LARGE SCALE GENOMIC DNA]</scope>
    <source>
        <strain evidence="1 2">CECT 7938</strain>
    </source>
</reference>
<evidence type="ECO:0000313" key="1">
    <source>
        <dbReference type="EMBL" id="RKE55774.1"/>
    </source>
</evidence>
<accession>A0A420BGC3</accession>
<gene>
    <name evidence="1" type="ORF">DFQ12_0613</name>
</gene>
<keyword evidence="2" id="KW-1185">Reference proteome</keyword>
<organism evidence="1 2">
    <name type="scientific">Sphingobacterium detergens</name>
    <dbReference type="NCBI Taxonomy" id="1145106"/>
    <lineage>
        <taxon>Bacteria</taxon>
        <taxon>Pseudomonadati</taxon>
        <taxon>Bacteroidota</taxon>
        <taxon>Sphingobacteriia</taxon>
        <taxon>Sphingobacteriales</taxon>
        <taxon>Sphingobacteriaceae</taxon>
        <taxon>Sphingobacterium</taxon>
    </lineage>
</organism>
<dbReference type="GO" id="GO:0046872">
    <property type="term" value="F:metal ion binding"/>
    <property type="evidence" value="ECO:0007669"/>
    <property type="project" value="InterPro"/>
</dbReference>
<dbReference type="AlphaFoldDB" id="A0A420BGC3"/>
<dbReference type="Gene3D" id="3.30.70.100">
    <property type="match status" value="1"/>
</dbReference>
<dbReference type="OrthoDB" id="9813965at2"/>
<proteinExistence type="predicted"/>
<evidence type="ECO:0000313" key="2">
    <source>
        <dbReference type="Proteomes" id="UP000286246"/>
    </source>
</evidence>
<protein>
    <submittedName>
        <fullName evidence="1">Copper chaperone</fullName>
    </submittedName>
</protein>
<name>A0A420BGC3_SPHD1</name>